<dbReference type="EMBL" id="MHOD01000027">
    <property type="protein sequence ID" value="OGZ57573.1"/>
    <property type="molecule type" value="Genomic_DNA"/>
</dbReference>
<keyword evidence="2" id="KW-0677">Repeat</keyword>
<dbReference type="SUPFAM" id="SSF63446">
    <property type="entry name" value="Type I dockerin domain"/>
    <property type="match status" value="1"/>
</dbReference>
<keyword evidence="3" id="KW-1015">Disulfide bond</keyword>
<organism evidence="5 6">
    <name type="scientific">Candidatus Spechtbacteria bacterium RIFCSPHIGHO2_01_FULL_43_30</name>
    <dbReference type="NCBI Taxonomy" id="1802158"/>
    <lineage>
        <taxon>Bacteria</taxon>
        <taxon>Candidatus Spechtiibacteriota</taxon>
    </lineage>
</organism>
<reference evidence="5 6" key="1">
    <citation type="journal article" date="2016" name="Nat. Commun.">
        <title>Thousands of microbial genomes shed light on interconnected biogeochemical processes in an aquifer system.</title>
        <authorList>
            <person name="Anantharaman K."/>
            <person name="Brown C.T."/>
            <person name="Hug L.A."/>
            <person name="Sharon I."/>
            <person name="Castelle C.J."/>
            <person name="Probst A.J."/>
            <person name="Thomas B.C."/>
            <person name="Singh A."/>
            <person name="Wilkins M.J."/>
            <person name="Karaoz U."/>
            <person name="Brodie E.L."/>
            <person name="Williams K.H."/>
            <person name="Hubbard S.S."/>
            <person name="Banfield J.F."/>
        </authorList>
    </citation>
    <scope>NUCLEOTIDE SEQUENCE [LARGE SCALE GENOMIC DNA]</scope>
</reference>
<dbReference type="AlphaFoldDB" id="A0A1G2H530"/>
<dbReference type="GO" id="GO:0004553">
    <property type="term" value="F:hydrolase activity, hydrolyzing O-glycosyl compounds"/>
    <property type="evidence" value="ECO:0007669"/>
    <property type="project" value="InterPro"/>
</dbReference>
<evidence type="ECO:0008006" key="7">
    <source>
        <dbReference type="Google" id="ProtNLM"/>
    </source>
</evidence>
<sequence length="375" mass="40304">MKSYSILFLISLGISLCLVAGSLFFANQTNAEVVTTSVTVTICGDNAVDGNEQCDDGGTVSGDGCSSSCQLEGPICGNGTVETGEQCDDGNGLSGDGCSASCIGEGGGSGIYIPPPAGKTTVIAIGKAYPASRVTLLVDGAHKSEVTADSFGGFRFELEDTDGGTFTFGFFALDIFSARSLTFNFTTSISPYTLTTIGGILLPPTLMVNKGKASSYDVVTLRGSSAPSSRVTIEIQNNNKKMTQSVRANSGGIYEYDIFTHLLGAGIYQIRVKAESEDLLISTYSQIISFRILTDKEMTADKENPEIAPEEEEKDKDIKPPYDFYRDINGDSFVNLTDLSIMFYYWKTSNPLTDFNNDGITNIFDFSILIYWWTG</sequence>
<dbReference type="STRING" id="1802158.A2827_01115"/>
<dbReference type="Pfam" id="PF13948">
    <property type="entry name" value="DUF4215"/>
    <property type="match status" value="2"/>
</dbReference>
<evidence type="ECO:0000256" key="4">
    <source>
        <dbReference type="SAM" id="SignalP"/>
    </source>
</evidence>
<proteinExistence type="predicted"/>
<protein>
    <recommendedName>
        <fullName evidence="7">Dockerin domain-containing protein</fullName>
    </recommendedName>
</protein>
<feature type="chain" id="PRO_5009583072" description="Dockerin domain-containing protein" evidence="4">
    <location>
        <begin position="32"/>
        <end position="375"/>
    </location>
</feature>
<dbReference type="Pfam" id="PF00404">
    <property type="entry name" value="Dockerin_1"/>
    <property type="match status" value="1"/>
</dbReference>
<dbReference type="InterPro" id="IPR036439">
    <property type="entry name" value="Dockerin_dom_sf"/>
</dbReference>
<evidence type="ECO:0000256" key="1">
    <source>
        <dbReference type="ARBA" id="ARBA00022729"/>
    </source>
</evidence>
<feature type="signal peptide" evidence="4">
    <location>
        <begin position="1"/>
        <end position="31"/>
    </location>
</feature>
<evidence type="ECO:0000256" key="3">
    <source>
        <dbReference type="ARBA" id="ARBA00023157"/>
    </source>
</evidence>
<dbReference type="Proteomes" id="UP000177932">
    <property type="component" value="Unassembled WGS sequence"/>
</dbReference>
<comment type="caution">
    <text evidence="5">The sequence shown here is derived from an EMBL/GenBank/DDBJ whole genome shotgun (WGS) entry which is preliminary data.</text>
</comment>
<dbReference type="GO" id="GO:0000272">
    <property type="term" value="P:polysaccharide catabolic process"/>
    <property type="evidence" value="ECO:0007669"/>
    <property type="project" value="InterPro"/>
</dbReference>
<evidence type="ECO:0000256" key="2">
    <source>
        <dbReference type="ARBA" id="ARBA00022737"/>
    </source>
</evidence>
<evidence type="ECO:0000313" key="6">
    <source>
        <dbReference type="Proteomes" id="UP000177932"/>
    </source>
</evidence>
<dbReference type="NCBIfam" id="TIGR02232">
    <property type="entry name" value="myxo_disulf_rpt"/>
    <property type="match status" value="2"/>
</dbReference>
<dbReference type="InterPro" id="IPR011936">
    <property type="entry name" value="Myxo_disulph_rpt"/>
</dbReference>
<evidence type="ECO:0000313" key="5">
    <source>
        <dbReference type="EMBL" id="OGZ57573.1"/>
    </source>
</evidence>
<gene>
    <name evidence="5" type="ORF">A2827_01115</name>
</gene>
<dbReference type="Gene3D" id="1.10.1330.10">
    <property type="entry name" value="Dockerin domain"/>
    <property type="match status" value="1"/>
</dbReference>
<keyword evidence="1 4" id="KW-0732">Signal</keyword>
<name>A0A1G2H530_9BACT</name>
<accession>A0A1G2H530</accession>
<dbReference type="InterPro" id="IPR002105">
    <property type="entry name" value="Dockerin_1_rpt"/>
</dbReference>